<dbReference type="PANTHER" id="PTHR31374:SF118">
    <property type="entry name" value="OS01G0924966 PROTEIN"/>
    <property type="match status" value="1"/>
</dbReference>
<evidence type="ECO:0000313" key="3">
    <source>
        <dbReference type="Proteomes" id="UP001630127"/>
    </source>
</evidence>
<comment type="caution">
    <text evidence="2">The sequence shown here is derived from an EMBL/GenBank/DDBJ whole genome shotgun (WGS) entry which is preliminary data.</text>
</comment>
<dbReference type="Proteomes" id="UP001630127">
    <property type="component" value="Unassembled WGS sequence"/>
</dbReference>
<dbReference type="PANTHER" id="PTHR31374">
    <property type="entry name" value="AUXIN-INDUCED PROTEIN-LIKE-RELATED"/>
    <property type="match status" value="1"/>
</dbReference>
<accession>A0ABD2YZ46</accession>
<proteinExistence type="inferred from homology"/>
<protein>
    <submittedName>
        <fullName evidence="2">Uncharacterized protein</fullName>
    </submittedName>
</protein>
<name>A0ABD2YZ46_9GENT</name>
<dbReference type="InterPro" id="IPR003676">
    <property type="entry name" value="SAUR_fam"/>
</dbReference>
<comment type="similarity">
    <text evidence="1">Belongs to the ARG7 family.</text>
</comment>
<organism evidence="2 3">
    <name type="scientific">Cinchona calisaya</name>
    <dbReference type="NCBI Taxonomy" id="153742"/>
    <lineage>
        <taxon>Eukaryota</taxon>
        <taxon>Viridiplantae</taxon>
        <taxon>Streptophyta</taxon>
        <taxon>Embryophyta</taxon>
        <taxon>Tracheophyta</taxon>
        <taxon>Spermatophyta</taxon>
        <taxon>Magnoliopsida</taxon>
        <taxon>eudicotyledons</taxon>
        <taxon>Gunneridae</taxon>
        <taxon>Pentapetalae</taxon>
        <taxon>asterids</taxon>
        <taxon>lamiids</taxon>
        <taxon>Gentianales</taxon>
        <taxon>Rubiaceae</taxon>
        <taxon>Cinchonoideae</taxon>
        <taxon>Cinchoneae</taxon>
        <taxon>Cinchona</taxon>
    </lineage>
</organism>
<dbReference type="AlphaFoldDB" id="A0ABD2YZ46"/>
<dbReference type="EMBL" id="JBJUIK010000012">
    <property type="protein sequence ID" value="KAL3511477.1"/>
    <property type="molecule type" value="Genomic_DNA"/>
</dbReference>
<gene>
    <name evidence="2" type="ORF">ACH5RR_030878</name>
</gene>
<dbReference type="Pfam" id="PF02519">
    <property type="entry name" value="Auxin_inducible"/>
    <property type="match status" value="1"/>
</dbReference>
<reference evidence="2 3" key="1">
    <citation type="submission" date="2024-11" db="EMBL/GenBank/DDBJ databases">
        <title>A near-complete genome assembly of Cinchona calisaya.</title>
        <authorList>
            <person name="Lian D.C."/>
            <person name="Zhao X.W."/>
            <person name="Wei L."/>
        </authorList>
    </citation>
    <scope>NUCLEOTIDE SEQUENCE [LARGE SCALE GENOMIC DNA]</scope>
    <source>
        <tissue evidence="2">Nenye</tissue>
    </source>
</reference>
<evidence type="ECO:0000313" key="2">
    <source>
        <dbReference type="EMBL" id="KAL3511477.1"/>
    </source>
</evidence>
<sequence length="160" mass="18092">MDMIKGKGKKGLIFKTWERCRSFGRKTGSSPRINLQHAATLKSSKSWPAFGATMDQRRAKNPRVAPEGCFSVYVGDQKQRFVIKTECLNHPLFKILLEEAESEYGYTSDGPLELPCDVGLFVKVLVEMDCDEIHPRCSFSKTYSSYHLLSSPRLLALNNI</sequence>
<keyword evidence="3" id="KW-1185">Reference proteome</keyword>
<evidence type="ECO:0000256" key="1">
    <source>
        <dbReference type="ARBA" id="ARBA00006974"/>
    </source>
</evidence>